<evidence type="ECO:0000313" key="1">
    <source>
        <dbReference type="Ensembl" id="ENSOARP00020059636.1"/>
    </source>
</evidence>
<reference evidence="1" key="3">
    <citation type="submission" date="2025-09" db="UniProtKB">
        <authorList>
            <consortium name="Ensembl"/>
        </authorList>
    </citation>
    <scope>IDENTIFICATION</scope>
</reference>
<proteinExistence type="predicted"/>
<dbReference type="Ensembl" id="ENSOART00020019773.2">
    <property type="protein sequence ID" value="ENSOARP00020059636.1"/>
    <property type="gene ID" value="ENSOARG00020012937.2"/>
</dbReference>
<protein>
    <submittedName>
        <fullName evidence="1">DISC1 scaffold protein</fullName>
    </submittedName>
</protein>
<reference evidence="1" key="1">
    <citation type="submission" date="2020-11" db="EMBL/GenBank/DDBJ databases">
        <authorList>
            <person name="Davenport K.M."/>
            <person name="Bickhart D.M."/>
            <person name="Smith T.P.L."/>
            <person name="Murdoch B.M."/>
            <person name="Rosen B.D."/>
        </authorList>
    </citation>
    <scope>NUCLEOTIDE SEQUENCE [LARGE SCALE GENOMIC DNA]</scope>
    <source>
        <strain evidence="1">OAR_USU_Benz2616</strain>
    </source>
</reference>
<reference evidence="1" key="2">
    <citation type="submission" date="2025-08" db="UniProtKB">
        <authorList>
            <consortium name="Ensembl"/>
        </authorList>
    </citation>
    <scope>IDENTIFICATION</scope>
</reference>
<organism evidence="1">
    <name type="scientific">Ovis aries</name>
    <name type="common">Sheep</name>
    <dbReference type="NCBI Taxonomy" id="9940"/>
    <lineage>
        <taxon>Eukaryota</taxon>
        <taxon>Metazoa</taxon>
        <taxon>Chordata</taxon>
        <taxon>Craniata</taxon>
        <taxon>Vertebrata</taxon>
        <taxon>Euteleostomi</taxon>
        <taxon>Mammalia</taxon>
        <taxon>Eutheria</taxon>
        <taxon>Laurasiatheria</taxon>
        <taxon>Artiodactyla</taxon>
        <taxon>Ruminantia</taxon>
        <taxon>Pecora</taxon>
        <taxon>Bovidae</taxon>
        <taxon>Caprinae</taxon>
        <taxon>Ovis</taxon>
    </lineage>
</organism>
<name>A0AC11EKI4_SHEEP</name>
<sequence length="876" mass="96231">MEKAEADREEPAGRMLGGAPQGAPAGGGRGHRAGSQDCSPPAASFRRRRLARRPGYMRSAAGPRIGFLSPPVGAPFRAQGGACGEESHHPEFRAGPCGLDPGGQWRGRSVGSLIPRSTAASALTVGHRGSALTAVRGSPGLLGAQPRAGTALPNRLNKLSGPRATGCRGELPSMDTREALSPCQEAWNKGCPPPEDMSDTSCSLGSGPQAPSVPASSQDVFTSSFSFIRLSLGSAGERGEAEGCPPSREAEGPHQSLEEKEAKAASSGGPHDHPRLLSLPFTLKASQGLADAAQTLGGSPSLEGQTLPLLDTDAASSCSLDPLWFEASSSADAHQWDPLLSRCEPALLHCLQGQRRRLEVKSLRLKLQKLQDKAIEDDDYDKAEMIQQRLEALEKERSSLHFQLPSQQPALSGLLGHLGAQAQASLRWAAQRAGSDDPQARLRMDPKTLEAAAQDSLRVSITRRDWLLREKQQLQKEIETLQARMSVLEAKDQQLRREIEEQERLLPWQGCDLVGGLSLGELQEVTKTLQDTLALAEQIPLRAEPPEAIQSLQERIKSLSLSLKEITAKVCMSERLCSALRKKVNDIETQLPALFEAKMLAISGNHFCTAKELTEEIRSLTLEREGLEGLLHKLLVLSSRNVQKLGSVKEDYSRLRQELDQGRAAYETSVKVYTTKYMEMLEEKLHSCKCPLLGKVWEADLEACRLLIQSLQLQEARGSLFADERQTDDLGGGTYTMALASPPRSHPEEERKTPLQAFEEWTVHLTPSPHSASSEQKEDSYIFSAELGEKCETIGKKLLYLEDQLHMAIHSHDEDLIHILLILQVEHLLGYFVKESLKKLHSFPMPQQMETNRYSWYLEFNTPLVSEIIQYAMFSL</sequence>
<accession>A0AC11EKI4</accession>
<gene>
    <name evidence="1" type="primary">DISC1</name>
</gene>